<organism evidence="1 2">
    <name type="scientific">Lindgomyces ingoldianus</name>
    <dbReference type="NCBI Taxonomy" id="673940"/>
    <lineage>
        <taxon>Eukaryota</taxon>
        <taxon>Fungi</taxon>
        <taxon>Dikarya</taxon>
        <taxon>Ascomycota</taxon>
        <taxon>Pezizomycotina</taxon>
        <taxon>Dothideomycetes</taxon>
        <taxon>Pleosporomycetidae</taxon>
        <taxon>Pleosporales</taxon>
        <taxon>Lindgomycetaceae</taxon>
        <taxon>Lindgomyces</taxon>
    </lineage>
</organism>
<sequence>MREWTSRLGRNLCTKLGTDPMWKAIDPLGDKDNLLDVRHGSLKCSDIRNVLPVLVQDAEGMALVFARSWITSSIHRLLLSSQTHTFIVSATTACLLRRFPRIAVFFAKQTPSLQISLAYLLYIVLHHWSVTYKHQRRKPKALTALSVRIFCNDLALYGLPRTSPTADIPGTNVEVPIQHSLTLLSFEKICPFWNPS</sequence>
<comment type="caution">
    <text evidence="1">The sequence shown here is derived from an EMBL/GenBank/DDBJ whole genome shotgun (WGS) entry which is preliminary data.</text>
</comment>
<keyword evidence="2" id="KW-1185">Reference proteome</keyword>
<gene>
    <name evidence="1" type="ORF">BDR25DRAFT_355201</name>
</gene>
<evidence type="ECO:0000313" key="1">
    <source>
        <dbReference type="EMBL" id="KAF2470743.1"/>
    </source>
</evidence>
<accession>A0ACB6QUQ8</accession>
<reference evidence="1" key="1">
    <citation type="journal article" date="2020" name="Stud. Mycol.">
        <title>101 Dothideomycetes genomes: a test case for predicting lifestyles and emergence of pathogens.</title>
        <authorList>
            <person name="Haridas S."/>
            <person name="Albert R."/>
            <person name="Binder M."/>
            <person name="Bloem J."/>
            <person name="Labutti K."/>
            <person name="Salamov A."/>
            <person name="Andreopoulos B."/>
            <person name="Baker S."/>
            <person name="Barry K."/>
            <person name="Bills G."/>
            <person name="Bluhm B."/>
            <person name="Cannon C."/>
            <person name="Castanera R."/>
            <person name="Culley D."/>
            <person name="Daum C."/>
            <person name="Ezra D."/>
            <person name="Gonzalez J."/>
            <person name="Henrissat B."/>
            <person name="Kuo A."/>
            <person name="Liang C."/>
            <person name="Lipzen A."/>
            <person name="Lutzoni F."/>
            <person name="Magnuson J."/>
            <person name="Mondo S."/>
            <person name="Nolan M."/>
            <person name="Ohm R."/>
            <person name="Pangilinan J."/>
            <person name="Park H.-J."/>
            <person name="Ramirez L."/>
            <person name="Alfaro M."/>
            <person name="Sun H."/>
            <person name="Tritt A."/>
            <person name="Yoshinaga Y."/>
            <person name="Zwiers L.-H."/>
            <person name="Turgeon B."/>
            <person name="Goodwin S."/>
            <person name="Spatafora J."/>
            <person name="Crous P."/>
            <person name="Grigoriev I."/>
        </authorList>
    </citation>
    <scope>NUCLEOTIDE SEQUENCE</scope>
    <source>
        <strain evidence="1">ATCC 200398</strain>
    </source>
</reference>
<proteinExistence type="predicted"/>
<evidence type="ECO:0000313" key="2">
    <source>
        <dbReference type="Proteomes" id="UP000799755"/>
    </source>
</evidence>
<dbReference type="EMBL" id="MU003507">
    <property type="protein sequence ID" value="KAF2470743.1"/>
    <property type="molecule type" value="Genomic_DNA"/>
</dbReference>
<name>A0ACB6QUQ8_9PLEO</name>
<protein>
    <submittedName>
        <fullName evidence="1">Uncharacterized protein</fullName>
    </submittedName>
</protein>
<dbReference type="Proteomes" id="UP000799755">
    <property type="component" value="Unassembled WGS sequence"/>
</dbReference>